<dbReference type="InterPro" id="IPR010093">
    <property type="entry name" value="SinI_DNA-bd"/>
</dbReference>
<comment type="caution">
    <text evidence="2">The sequence shown here is derived from an EMBL/GenBank/DDBJ whole genome shotgun (WGS) entry which is preliminary data.</text>
</comment>
<reference evidence="2 3" key="1">
    <citation type="submission" date="2024-04" db="EMBL/GenBank/DDBJ databases">
        <title>Defined microbial consortia suppress multidrug-resistant proinflammatory Enterobacteriaceae via ecological control.</title>
        <authorList>
            <person name="Furuichi M."/>
            <person name="Kawaguchi T."/>
            <person name="Pust M."/>
            <person name="Yasuma K."/>
            <person name="Plichta D."/>
            <person name="Hasegawa N."/>
            <person name="Ohya T."/>
            <person name="Bhattarai S."/>
            <person name="Sasajima S."/>
            <person name="Aoto Y."/>
            <person name="Tuganbaev T."/>
            <person name="Yaginuma M."/>
            <person name="Ueda M."/>
            <person name="Okahashi N."/>
            <person name="Amafuji K."/>
            <person name="Kiridooshi Y."/>
            <person name="Sugita K."/>
            <person name="Strazar M."/>
            <person name="Skelly A."/>
            <person name="Suda W."/>
            <person name="Hattori M."/>
            <person name="Nakamoto N."/>
            <person name="Caballero S."/>
            <person name="Norman J."/>
            <person name="Olle B."/>
            <person name="Tanoue T."/>
            <person name="Arita M."/>
            <person name="Bucci V."/>
            <person name="Atarashi K."/>
            <person name="Xavier R."/>
            <person name="Honda K."/>
        </authorList>
    </citation>
    <scope>NUCLEOTIDE SEQUENCE [LARGE SCALE GENOMIC DNA]</scope>
    <source>
        <strain evidence="3">k04-0078-D8-1</strain>
    </source>
</reference>
<proteinExistence type="predicted"/>
<accession>A0ABQ0B862</accession>
<dbReference type="SUPFAM" id="SSF46955">
    <property type="entry name" value="Putative DNA-binding domain"/>
    <property type="match status" value="1"/>
</dbReference>
<organism evidence="2 3">
    <name type="scientific">Blautia hominis</name>
    <dbReference type="NCBI Taxonomy" id="2025493"/>
    <lineage>
        <taxon>Bacteria</taxon>
        <taxon>Bacillati</taxon>
        <taxon>Bacillota</taxon>
        <taxon>Clostridia</taxon>
        <taxon>Lachnospirales</taxon>
        <taxon>Lachnospiraceae</taxon>
        <taxon>Blautia</taxon>
    </lineage>
</organism>
<keyword evidence="3" id="KW-1185">Reference proteome</keyword>
<evidence type="ECO:0000259" key="1">
    <source>
        <dbReference type="Pfam" id="PF12728"/>
    </source>
</evidence>
<dbReference type="RefSeq" id="WP_104805074.1">
    <property type="nucleotide sequence ID" value="NZ_BAABYW010000001.1"/>
</dbReference>
<name>A0ABQ0B862_9FIRM</name>
<dbReference type="Proteomes" id="UP001600943">
    <property type="component" value="Unassembled WGS sequence"/>
</dbReference>
<evidence type="ECO:0000313" key="2">
    <source>
        <dbReference type="EMBL" id="GAA6407632.1"/>
    </source>
</evidence>
<dbReference type="EMBL" id="BAABYW010000001">
    <property type="protein sequence ID" value="GAA6407632.1"/>
    <property type="molecule type" value="Genomic_DNA"/>
</dbReference>
<protein>
    <submittedName>
        <fullName evidence="2">Helix-turn-helix domain-containing protein</fullName>
    </submittedName>
</protein>
<dbReference type="InterPro" id="IPR009061">
    <property type="entry name" value="DNA-bd_dom_put_sf"/>
</dbReference>
<dbReference type="InterPro" id="IPR041657">
    <property type="entry name" value="HTH_17"/>
</dbReference>
<dbReference type="NCBIfam" id="TIGR01764">
    <property type="entry name" value="excise"/>
    <property type="match status" value="1"/>
</dbReference>
<dbReference type="Pfam" id="PF12728">
    <property type="entry name" value="HTH_17"/>
    <property type="match status" value="1"/>
</dbReference>
<sequence>MEKYYTVEQIAELLALHPKTIQRYIREGRLKAHKVGKSWRVTGHDLSVFTENVGLTGAEAADISKNRVSISCVADITVSDNGEGMQLVNLLTASLNCKPKEYGKSTMYAQFLEHENKVRVTLWGNLRFIQEMLEFISVVTGQTVE</sequence>
<feature type="domain" description="Helix-turn-helix" evidence="1">
    <location>
        <begin position="4"/>
        <end position="51"/>
    </location>
</feature>
<gene>
    <name evidence="2" type="ORF">K040078D81_17490</name>
</gene>
<evidence type="ECO:0000313" key="3">
    <source>
        <dbReference type="Proteomes" id="UP001600943"/>
    </source>
</evidence>